<dbReference type="AlphaFoldDB" id="B1FJ77"/>
<name>B1FJ77_9BURK</name>
<accession>B1FJ77</accession>
<dbReference type="Proteomes" id="UP000005463">
    <property type="component" value="Unassembled WGS sequence"/>
</dbReference>
<organism evidence="1 2">
    <name type="scientific">Burkholderia ambifaria IOP40-10</name>
    <dbReference type="NCBI Taxonomy" id="396596"/>
    <lineage>
        <taxon>Bacteria</taxon>
        <taxon>Pseudomonadati</taxon>
        <taxon>Pseudomonadota</taxon>
        <taxon>Betaproteobacteria</taxon>
        <taxon>Burkholderiales</taxon>
        <taxon>Burkholderiaceae</taxon>
        <taxon>Burkholderia</taxon>
        <taxon>Burkholderia cepacia complex</taxon>
    </lineage>
</organism>
<gene>
    <name evidence="1" type="ORF">BamIOP4010DRAFT_4088</name>
</gene>
<protein>
    <submittedName>
        <fullName evidence="1">Uncharacterized protein</fullName>
    </submittedName>
</protein>
<evidence type="ECO:0000313" key="2">
    <source>
        <dbReference type="Proteomes" id="UP000005463"/>
    </source>
</evidence>
<proteinExistence type="predicted"/>
<comment type="caution">
    <text evidence="1">The sequence shown here is derived from an EMBL/GenBank/DDBJ whole genome shotgun (WGS) entry which is preliminary data.</text>
</comment>
<reference evidence="1 2" key="1">
    <citation type="submission" date="2008-03" db="EMBL/GenBank/DDBJ databases">
        <title>Sequencing of the draft genome and assembly of Burkholderia ambifaria IOP40-10.</title>
        <authorList>
            <consortium name="US DOE Joint Genome Institute (JGI-PGF)"/>
            <person name="Copeland A."/>
            <person name="Lucas S."/>
            <person name="Lapidus A."/>
            <person name="Glavina del Rio T."/>
            <person name="Dalin E."/>
            <person name="Tice H."/>
            <person name="Bruce D."/>
            <person name="Goodwin L."/>
            <person name="Pitluck S."/>
            <person name="Larimer F."/>
            <person name="Land M.L."/>
            <person name="Hauser L."/>
            <person name="Tiedje J."/>
            <person name="Richardson P."/>
        </authorList>
    </citation>
    <scope>NUCLEOTIDE SEQUENCE [LARGE SCALE GENOMIC DNA]</scope>
    <source>
        <strain evidence="1 2">IOP40-10</strain>
    </source>
</reference>
<evidence type="ECO:0000313" key="1">
    <source>
        <dbReference type="EMBL" id="EDT02376.1"/>
    </source>
</evidence>
<sequence>MPSGAPSGRASTIARSASAFEQNHLSPYRRHTAPPCACVSRTARVAMRPTSEPAACSVMNIAPWNSVSKSRDASLGR</sequence>
<dbReference type="EMBL" id="ABLC01000119">
    <property type="protein sequence ID" value="EDT02376.1"/>
    <property type="molecule type" value="Genomic_DNA"/>
</dbReference>